<organism evidence="1">
    <name type="scientific">Burkholderia contaminans</name>
    <dbReference type="NCBI Taxonomy" id="488447"/>
    <lineage>
        <taxon>Bacteria</taxon>
        <taxon>Pseudomonadati</taxon>
        <taxon>Pseudomonadota</taxon>
        <taxon>Betaproteobacteria</taxon>
        <taxon>Burkholderiales</taxon>
        <taxon>Burkholderiaceae</taxon>
        <taxon>Burkholderia</taxon>
        <taxon>Burkholderia cepacia complex</taxon>
    </lineage>
</organism>
<protein>
    <submittedName>
        <fullName evidence="1">Uncharacterized protein</fullName>
    </submittedName>
</protein>
<reference evidence="1" key="2">
    <citation type="journal article" date="2017" name="Genome Announc.">
        <title>High-Quality Draft Genome Sequence of Burkholderia contaminans CH-1, a Gram-Negative Bacterium That Metabolizes 2-Azahypoxanthine, a Plant Growth-Regulating Compound.</title>
        <authorList>
            <person name="Choi J.-H."/>
            <person name="Sugiura H."/>
            <person name="Moriuchi R."/>
            <person name="Kawagishi H."/>
            <person name="Dohra H."/>
        </authorList>
    </citation>
    <scope>NUCLEOTIDE SEQUENCE</scope>
    <source>
        <strain evidence="1">CH-1</strain>
        <plasmid evidence="1">pBC453</plasmid>
    </source>
</reference>
<dbReference type="EMBL" id="AP018360">
    <property type="protein sequence ID" value="BBA45239.1"/>
    <property type="molecule type" value="Genomic_DNA"/>
</dbReference>
<name>A0A250LMI9_9BURK</name>
<dbReference type="AlphaFoldDB" id="A0A250LMI9"/>
<keyword evidence="1" id="KW-0614">Plasmid</keyword>
<reference evidence="1" key="1">
    <citation type="journal article" date="2016" name="Biosci. Biotechnol. Biochem.">
        <title>Bioconversion of AHX to AOH by resting cells of Burkholderia contaminans CH-1.</title>
        <authorList>
            <person name="Choi J.H."/>
            <person name="Kikuchi A."/>
            <person name="Pumkaeo P."/>
            <person name="Hirai H."/>
            <person name="Tokuyama S."/>
            <person name="Kawagishi H."/>
        </authorList>
    </citation>
    <scope>NUCLEOTIDE SEQUENCE</scope>
    <source>
        <strain evidence="1">CH-1</strain>
        <plasmid evidence="1">pBC453</plasmid>
    </source>
</reference>
<evidence type="ECO:0000313" key="1">
    <source>
        <dbReference type="EMBL" id="BBA45239.1"/>
    </source>
</evidence>
<sequence>MHSAGRDRGLLRRSRHFSKVRDPVSRDCRIVGRDRSASLVPLHRVAYYRFAMANVVAFMQM</sequence>
<gene>
    <name evidence="1" type="ORF">BCCH1_77500</name>
</gene>
<proteinExistence type="predicted"/>
<accession>A0A250LMI9</accession>
<geneLocation type="plasmid" evidence="1">
    <name>pBC453</name>
</geneLocation>